<dbReference type="PROSITE" id="PS00844">
    <property type="entry name" value="DALA_DALA_LIGASE_2"/>
    <property type="match status" value="1"/>
</dbReference>
<comment type="similarity">
    <text evidence="2">Belongs to the D-alanine--D-alanine ligase family.</text>
</comment>
<dbReference type="GO" id="GO:0008360">
    <property type="term" value="P:regulation of cell shape"/>
    <property type="evidence" value="ECO:0007669"/>
    <property type="project" value="UniProtKB-KW"/>
</dbReference>
<evidence type="ECO:0000256" key="6">
    <source>
        <dbReference type="ARBA" id="ARBA00022840"/>
    </source>
</evidence>
<dbReference type="SUPFAM" id="SSF56059">
    <property type="entry name" value="Glutathione synthetase ATP-binding domain-like"/>
    <property type="match status" value="1"/>
</dbReference>
<dbReference type="PROSITE" id="PS50975">
    <property type="entry name" value="ATP_GRASP"/>
    <property type="match status" value="1"/>
</dbReference>
<keyword evidence="6" id="KW-0067">ATP-binding</keyword>
<comment type="caution">
    <text evidence="10">The sequence shown here is derived from an EMBL/GenBank/DDBJ whole genome shotgun (WGS) entry which is preliminary data.</text>
</comment>
<evidence type="ECO:0000259" key="9">
    <source>
        <dbReference type="PROSITE" id="PS50975"/>
    </source>
</evidence>
<feature type="domain" description="ATP-grasp" evidence="9">
    <location>
        <begin position="56"/>
        <end position="122"/>
    </location>
</feature>
<dbReference type="InterPro" id="IPR000291">
    <property type="entry name" value="D-Ala_lig_Van_CS"/>
</dbReference>
<gene>
    <name evidence="10" type="ORF">S01H4_52149</name>
</gene>
<comment type="subcellular location">
    <subcellularLocation>
        <location evidence="1">Cytoplasm</location>
    </subcellularLocation>
</comment>
<dbReference type="PANTHER" id="PTHR23132:SF23">
    <property type="entry name" value="D-ALANINE--D-ALANINE LIGASE B"/>
    <property type="match status" value="1"/>
</dbReference>
<dbReference type="GO" id="GO:0005737">
    <property type="term" value="C:cytoplasm"/>
    <property type="evidence" value="ECO:0007669"/>
    <property type="project" value="UniProtKB-SubCell"/>
</dbReference>
<proteinExistence type="inferred from homology"/>
<evidence type="ECO:0000256" key="5">
    <source>
        <dbReference type="ARBA" id="ARBA00022741"/>
    </source>
</evidence>
<dbReference type="PANTHER" id="PTHR23132">
    <property type="entry name" value="D-ALANINE--D-ALANINE LIGASE"/>
    <property type="match status" value="1"/>
</dbReference>
<keyword evidence="4" id="KW-0436">Ligase</keyword>
<evidence type="ECO:0000256" key="1">
    <source>
        <dbReference type="ARBA" id="ARBA00004496"/>
    </source>
</evidence>
<dbReference type="InterPro" id="IPR011095">
    <property type="entry name" value="Dala_Dala_lig_C"/>
</dbReference>
<keyword evidence="8" id="KW-0573">Peptidoglycan synthesis</keyword>
<keyword evidence="3" id="KW-0963">Cytoplasm</keyword>
<evidence type="ECO:0000256" key="2">
    <source>
        <dbReference type="ARBA" id="ARBA00010871"/>
    </source>
</evidence>
<dbReference type="EMBL" id="BART01029764">
    <property type="protein sequence ID" value="GAH10502.1"/>
    <property type="molecule type" value="Genomic_DNA"/>
</dbReference>
<keyword evidence="7" id="KW-0133">Cell shape</keyword>
<dbReference type="Pfam" id="PF07478">
    <property type="entry name" value="Dala_Dala_lig_C"/>
    <property type="match status" value="1"/>
</dbReference>
<accession>X1CRV5</accession>
<evidence type="ECO:0000256" key="4">
    <source>
        <dbReference type="ARBA" id="ARBA00022598"/>
    </source>
</evidence>
<dbReference type="GO" id="GO:0005524">
    <property type="term" value="F:ATP binding"/>
    <property type="evidence" value="ECO:0007669"/>
    <property type="project" value="UniProtKB-KW"/>
</dbReference>
<dbReference type="GO" id="GO:0008716">
    <property type="term" value="F:D-alanine-D-alanine ligase activity"/>
    <property type="evidence" value="ECO:0007669"/>
    <property type="project" value="InterPro"/>
</dbReference>
<dbReference type="AlphaFoldDB" id="X1CRV5"/>
<evidence type="ECO:0000313" key="10">
    <source>
        <dbReference type="EMBL" id="GAH10502.1"/>
    </source>
</evidence>
<evidence type="ECO:0000256" key="3">
    <source>
        <dbReference type="ARBA" id="ARBA00022490"/>
    </source>
</evidence>
<protein>
    <recommendedName>
        <fullName evidence="9">ATP-grasp domain-containing protein</fullName>
    </recommendedName>
</protein>
<dbReference type="GO" id="GO:0046872">
    <property type="term" value="F:metal ion binding"/>
    <property type="evidence" value="ECO:0007669"/>
    <property type="project" value="InterPro"/>
</dbReference>
<dbReference type="GO" id="GO:0009252">
    <property type="term" value="P:peptidoglycan biosynthetic process"/>
    <property type="evidence" value="ECO:0007669"/>
    <property type="project" value="UniProtKB-KW"/>
</dbReference>
<name>X1CRV5_9ZZZZ</name>
<evidence type="ECO:0000256" key="8">
    <source>
        <dbReference type="ARBA" id="ARBA00022984"/>
    </source>
</evidence>
<dbReference type="InterPro" id="IPR011761">
    <property type="entry name" value="ATP-grasp"/>
</dbReference>
<evidence type="ECO:0000256" key="7">
    <source>
        <dbReference type="ARBA" id="ARBA00022960"/>
    </source>
</evidence>
<keyword evidence="5" id="KW-0547">Nucleotide-binding</keyword>
<reference evidence="10" key="1">
    <citation type="journal article" date="2014" name="Front. Microbiol.">
        <title>High frequency of phylogenetically diverse reductive dehalogenase-homologous genes in deep subseafloor sedimentary metagenomes.</title>
        <authorList>
            <person name="Kawai M."/>
            <person name="Futagami T."/>
            <person name="Toyoda A."/>
            <person name="Takaki Y."/>
            <person name="Nishi S."/>
            <person name="Hori S."/>
            <person name="Arai W."/>
            <person name="Tsubouchi T."/>
            <person name="Morono Y."/>
            <person name="Uchiyama I."/>
            <person name="Ito T."/>
            <person name="Fujiyama A."/>
            <person name="Inagaki F."/>
            <person name="Takami H."/>
        </authorList>
    </citation>
    <scope>NUCLEOTIDE SEQUENCE</scope>
    <source>
        <strain evidence="10">Expedition CK06-06</strain>
    </source>
</reference>
<sequence>VGNLNPECFAILEINGVPSRMKDEKIFTSELKVKEGYITARTHIAKLSKEEAIKHRDLALKTFRALRCRDYARVDIIVDNTGAPWVIEINSMPGLFMDYSGYVASASKAGLSYPQLINKILDSAIERYPLL</sequence>
<organism evidence="10">
    <name type="scientific">marine sediment metagenome</name>
    <dbReference type="NCBI Taxonomy" id="412755"/>
    <lineage>
        <taxon>unclassified sequences</taxon>
        <taxon>metagenomes</taxon>
        <taxon>ecological metagenomes</taxon>
    </lineage>
</organism>
<dbReference type="Gene3D" id="3.30.470.20">
    <property type="entry name" value="ATP-grasp fold, B domain"/>
    <property type="match status" value="1"/>
</dbReference>
<feature type="non-terminal residue" evidence="10">
    <location>
        <position position="1"/>
    </location>
</feature>